<dbReference type="STRING" id="203124.Tery_0613"/>
<dbReference type="GO" id="GO:0000160">
    <property type="term" value="P:phosphorelay signal transduction system"/>
    <property type="evidence" value="ECO:0007669"/>
    <property type="project" value="InterPro"/>
</dbReference>
<dbReference type="PROSITE" id="PS50110">
    <property type="entry name" value="RESPONSE_REGULATORY"/>
    <property type="match status" value="1"/>
</dbReference>
<dbReference type="PANTHER" id="PTHR45566:SF1">
    <property type="entry name" value="HTH-TYPE TRANSCRIPTIONAL REGULATOR YHJB-RELATED"/>
    <property type="match status" value="1"/>
</dbReference>
<sequence length="649" mass="73908">MNSESALKLLLIDNDPIFRMGLKFSCEQFSDIEIVVETEVGSKALKIIHSLNTQENNFLVILDIETNNLLPQTTEKITISGIDFCQQLKISYPELPILLLTYLQDNLLLTLVKNLGVNGYCPKGISISELIIIIRKIGSGQYHWQNIIGVEAIEENSNKLANLNSRVQIKKIFNNIFGNICNSGIKQIDSALSEVTSQLNEREKKLDINNLTSLLNMAITSGQRRELLTARWILIQFSSQSFNTYNKQEQIDLNEDNFDYSKTQNITDLQTNKLIGLVNNNRETFLNTNAEVISQTSTDKSNVQTAVFEATVAKLNSNLINFSGLPMEIDILRGSKKKELIYIALCKFEDLLDELRSASTLKEEIIKKRYDIVHNLWELTSQFFWDEYHKLEISNSIELVNCFSEKIRVEVMPVLLNEADNVHKFILDKIPLVEELIAYLLFEVPLLVDNVSFAVGTPEAMERSEALLQNLLISVANSVIQPLLNNFAHVEEIKKYFYDQQLLSTRDIEKFRNRLSWKYRIEQYIEEPKAIFESNFFLFVLNERGIKRISIYSPRRHELGKLSGIPLTVTLLLETRDAIAPGIRGTISFIGSGVVYLLTQVIGRGIGLIGRGIIQGVGSSFQDARFGKNNNMGQTRRNHEQSRRQKGSI</sequence>
<dbReference type="KEGG" id="ter:Tery_0613"/>
<organism evidence="4">
    <name type="scientific">Trichodesmium erythraeum (strain IMS101)</name>
    <dbReference type="NCBI Taxonomy" id="203124"/>
    <lineage>
        <taxon>Bacteria</taxon>
        <taxon>Bacillati</taxon>
        <taxon>Cyanobacteriota</taxon>
        <taxon>Cyanophyceae</taxon>
        <taxon>Oscillatoriophycideae</taxon>
        <taxon>Oscillatoriales</taxon>
        <taxon>Microcoleaceae</taxon>
        <taxon>Trichodesmium</taxon>
    </lineage>
</organism>
<dbReference type="InterPro" id="IPR001789">
    <property type="entry name" value="Sig_transdc_resp-reg_receiver"/>
</dbReference>
<dbReference type="HOGENOM" id="CLU_035485_0_0_3"/>
<protein>
    <submittedName>
        <fullName evidence="4">Response regulator receiver protein</fullName>
    </submittedName>
</protein>
<dbReference type="PANTHER" id="PTHR45566">
    <property type="entry name" value="HTH-TYPE TRANSCRIPTIONAL REGULATOR YHJB-RELATED"/>
    <property type="match status" value="1"/>
</dbReference>
<gene>
    <name evidence="4" type="ordered locus">Tery_0613</name>
</gene>
<evidence type="ECO:0000256" key="1">
    <source>
        <dbReference type="PROSITE-ProRule" id="PRU00169"/>
    </source>
</evidence>
<dbReference type="SMART" id="SM00448">
    <property type="entry name" value="REC"/>
    <property type="match status" value="1"/>
</dbReference>
<dbReference type="InterPro" id="IPR011006">
    <property type="entry name" value="CheY-like_superfamily"/>
</dbReference>
<dbReference type="SUPFAM" id="SSF52172">
    <property type="entry name" value="CheY-like"/>
    <property type="match status" value="1"/>
</dbReference>
<evidence type="ECO:0000259" key="3">
    <source>
        <dbReference type="PROSITE" id="PS50110"/>
    </source>
</evidence>
<proteinExistence type="predicted"/>
<dbReference type="InterPro" id="IPR051015">
    <property type="entry name" value="EvgA-like"/>
</dbReference>
<dbReference type="AlphaFoldDB" id="Q118L7"/>
<feature type="modified residue" description="4-aspartylphosphate" evidence="1">
    <location>
        <position position="63"/>
    </location>
</feature>
<accession>Q118L7</accession>
<dbReference type="InterPro" id="IPR022552">
    <property type="entry name" value="UPF_Ycf55"/>
</dbReference>
<feature type="region of interest" description="Disordered" evidence="2">
    <location>
        <begin position="626"/>
        <end position="649"/>
    </location>
</feature>
<dbReference type="Pfam" id="PF12452">
    <property type="entry name" value="DUF3685"/>
    <property type="match status" value="1"/>
</dbReference>
<dbReference type="Pfam" id="PF00072">
    <property type="entry name" value="Response_reg"/>
    <property type="match status" value="1"/>
</dbReference>
<evidence type="ECO:0000313" key="4">
    <source>
        <dbReference type="EMBL" id="ABG50057.1"/>
    </source>
</evidence>
<dbReference type="EMBL" id="CP000393">
    <property type="protein sequence ID" value="ABG50057.1"/>
    <property type="molecule type" value="Genomic_DNA"/>
</dbReference>
<keyword evidence="1" id="KW-0597">Phosphoprotein</keyword>
<evidence type="ECO:0000256" key="2">
    <source>
        <dbReference type="SAM" id="MobiDB-lite"/>
    </source>
</evidence>
<feature type="domain" description="Response regulatory" evidence="3">
    <location>
        <begin position="8"/>
        <end position="138"/>
    </location>
</feature>
<dbReference type="Gene3D" id="3.40.50.2300">
    <property type="match status" value="1"/>
</dbReference>
<dbReference type="OrthoDB" id="458149at2"/>
<dbReference type="RefSeq" id="WP_011610451.1">
    <property type="nucleotide sequence ID" value="NC_008312.1"/>
</dbReference>
<dbReference type="eggNOG" id="COG2197">
    <property type="taxonomic scope" value="Bacteria"/>
</dbReference>
<name>Q118L7_TRIEI</name>
<reference evidence="4" key="1">
    <citation type="submission" date="2006-06" db="EMBL/GenBank/DDBJ databases">
        <title>Complete sequence of Trichodesmium erythraeum IMS101.</title>
        <authorList>
            <consortium name="US DOE Joint Genome Institute"/>
            <person name="Copeland A."/>
            <person name="Lucas S."/>
            <person name="Lapidus A."/>
            <person name="Barry K."/>
            <person name="Detter J.C."/>
            <person name="Glavina del Rio T."/>
            <person name="Hammon N."/>
            <person name="Israni S."/>
            <person name="Dalin E."/>
            <person name="Tice H."/>
            <person name="Pitluck S."/>
            <person name="Kiss H."/>
            <person name="Munk A.C."/>
            <person name="Brettin T."/>
            <person name="Bruce D."/>
            <person name="Han C."/>
            <person name="Tapia R."/>
            <person name="Gilna P."/>
            <person name="Schmutz J."/>
            <person name="Larimer F."/>
            <person name="Land M."/>
            <person name="Hauser L."/>
            <person name="Kyrpides N."/>
            <person name="Kim E."/>
            <person name="Richardson P."/>
        </authorList>
    </citation>
    <scope>NUCLEOTIDE SEQUENCE [LARGE SCALE GENOMIC DNA]</scope>
    <source>
        <strain evidence="4">IMS101</strain>
    </source>
</reference>